<dbReference type="EMBL" id="JFFR01000018">
    <property type="protein sequence ID" value="KDN28696.1"/>
    <property type="molecule type" value="Genomic_DNA"/>
</dbReference>
<organism evidence="2 3">
    <name type="scientific">Vibrio fortis</name>
    <dbReference type="NCBI Taxonomy" id="212667"/>
    <lineage>
        <taxon>Bacteria</taxon>
        <taxon>Pseudomonadati</taxon>
        <taxon>Pseudomonadota</taxon>
        <taxon>Gammaproteobacteria</taxon>
        <taxon>Vibrionales</taxon>
        <taxon>Vibrionaceae</taxon>
        <taxon>Vibrio</taxon>
    </lineage>
</organism>
<evidence type="ECO:0000313" key="2">
    <source>
        <dbReference type="EMBL" id="KDN28696.1"/>
    </source>
</evidence>
<sequence length="60" mass="7418">MKADTRFEWRDEKRLKADEENKMRDTSNRDAKRIRADDEKEEMRDTSERDAKRLKSDERE</sequence>
<keyword evidence="3" id="KW-1185">Reference proteome</keyword>
<protein>
    <submittedName>
        <fullName evidence="2">Uncharacterized protein</fullName>
    </submittedName>
</protein>
<reference evidence="2 3" key="1">
    <citation type="submission" date="2014-02" db="EMBL/GenBank/DDBJ databases">
        <title>Vibrio fortis Dalian14 Genome Sequencing.</title>
        <authorList>
            <person name="Wang Y."/>
            <person name="Song L."/>
            <person name="Liu G."/>
            <person name="Ding J."/>
        </authorList>
    </citation>
    <scope>NUCLEOTIDE SEQUENCE [LARGE SCALE GENOMIC DNA]</scope>
    <source>
        <strain evidence="2 3">Dalian14</strain>
    </source>
</reference>
<evidence type="ECO:0000313" key="3">
    <source>
        <dbReference type="Proteomes" id="UP000027219"/>
    </source>
</evidence>
<dbReference type="AlphaFoldDB" id="A0A066UMS2"/>
<comment type="caution">
    <text evidence="2">The sequence shown here is derived from an EMBL/GenBank/DDBJ whole genome shotgun (WGS) entry which is preliminary data.</text>
</comment>
<dbReference type="Proteomes" id="UP000027219">
    <property type="component" value="Unassembled WGS sequence"/>
</dbReference>
<accession>A0A066UMS2</accession>
<name>A0A066UMS2_9VIBR</name>
<gene>
    <name evidence="2" type="ORF">VFDL14_15790</name>
</gene>
<evidence type="ECO:0000256" key="1">
    <source>
        <dbReference type="SAM" id="MobiDB-lite"/>
    </source>
</evidence>
<feature type="region of interest" description="Disordered" evidence="1">
    <location>
        <begin position="1"/>
        <end position="60"/>
    </location>
</feature>
<proteinExistence type="predicted"/>